<dbReference type="Pfam" id="PF13349">
    <property type="entry name" value="DUF4097"/>
    <property type="match status" value="1"/>
</dbReference>
<protein>
    <submittedName>
        <fullName evidence="2">DUF4097 family beta strand repeat protein</fullName>
    </submittedName>
</protein>
<evidence type="ECO:0000313" key="2">
    <source>
        <dbReference type="EMBL" id="QOS68156.1"/>
    </source>
</evidence>
<dbReference type="RefSeq" id="WP_160940956.1">
    <property type="nucleotide sequence ID" value="NZ_CP063310.1"/>
</dbReference>
<organism evidence="2 3">
    <name type="scientific">Eggerthella guodeyinii</name>
    <dbReference type="NCBI Taxonomy" id="2690837"/>
    <lineage>
        <taxon>Bacteria</taxon>
        <taxon>Bacillati</taxon>
        <taxon>Actinomycetota</taxon>
        <taxon>Coriobacteriia</taxon>
        <taxon>Eggerthellales</taxon>
        <taxon>Eggerthellaceae</taxon>
        <taxon>Eggerthella</taxon>
    </lineage>
</organism>
<proteinExistence type="predicted"/>
<evidence type="ECO:0000259" key="1">
    <source>
        <dbReference type="Pfam" id="PF13349"/>
    </source>
</evidence>
<dbReference type="KEGG" id="egd:GS424_016985"/>
<evidence type="ECO:0000313" key="3">
    <source>
        <dbReference type="Proteomes" id="UP000478463"/>
    </source>
</evidence>
<dbReference type="InterPro" id="IPR025164">
    <property type="entry name" value="Toastrack_DUF4097"/>
</dbReference>
<dbReference type="Gene3D" id="2.160.20.120">
    <property type="match status" value="1"/>
</dbReference>
<dbReference type="AlphaFoldDB" id="A0A6L7IPP9"/>
<reference evidence="2 3" key="1">
    <citation type="submission" date="2020-10" db="EMBL/GenBank/DDBJ databases">
        <title>Eggerthella sp. nov., isolated from human feces.</title>
        <authorList>
            <person name="Yajun G."/>
        </authorList>
    </citation>
    <scope>NUCLEOTIDE SEQUENCE [LARGE SCALE GENOMIC DNA]</scope>
    <source>
        <strain evidence="2 3">HF-1101</strain>
    </source>
</reference>
<accession>A0A6L7IPP9</accession>
<feature type="domain" description="DUF4097" evidence="1">
    <location>
        <begin position="90"/>
        <end position="234"/>
    </location>
</feature>
<dbReference type="Proteomes" id="UP000478463">
    <property type="component" value="Chromosome"/>
</dbReference>
<sequence length="239" mass="25014">MADVSVEAAGITGLTIRWAAGSVDVAVIDDAGAHAIELTETAPRPLGETQRMRWRVVGSTLEVEFGSWFECFLLGRKDLEVRIPRAFASAFERVSVEGSSGLYQVRDIGCGTMKLKLASGRIDVDRVAARGLSIDVASGYVSAVGRFDESVRAHVASGEIRVLCDGPCPQSIDADIASGSVRLAIPASSGFTARITKASGAFKSGFPLEQASGGYRHGDGSARVTARMASGTFALDSVG</sequence>
<dbReference type="EMBL" id="CP063310">
    <property type="protein sequence ID" value="QOS68156.1"/>
    <property type="molecule type" value="Genomic_DNA"/>
</dbReference>
<name>A0A6L7IPP9_9ACTN</name>
<gene>
    <name evidence="2" type="ORF">GS424_016985</name>
</gene>